<dbReference type="PANTHER" id="PTHR31806">
    <property type="entry name" value="PURINE-CYTOSINE PERMEASE FCY2-RELATED"/>
    <property type="match status" value="1"/>
</dbReference>
<dbReference type="GO" id="GO:0022857">
    <property type="term" value="F:transmembrane transporter activity"/>
    <property type="evidence" value="ECO:0007669"/>
    <property type="project" value="InterPro"/>
</dbReference>
<sequence>MAVQEEPKVGVVNQIELHSIDYVPLRARHGRLVDQTTIWFACFHPLTLVTGAIGIGLGLNLIWTLLGVALGTLFGTIPVSIHATQGPHLGLPQMVQTRPQFGRYGALFIWVMAIVVYWGYLVVGGNIFGTNLHQFVGGSAPVWAIVTGVVAIVLAIFGYRWLHSAQRIVSIGLVIVLVIYIAGLAVGGYIPGNALNLGETFQPVPFAVTVSAAMAYQLSWAFFVSDYSRYMPPDTNRGAIILWTSIGLYFSVFAYEAVGAMAAAMLPGDDIIASVSATGDHVFPGLGTLMLLVFGLGLLGLMGMCVYGGSLTLITAIDSIRPVDVSRSIRVVTILLLGGSSAIAGAFLPDNFLNTVFLVVLEVFAYLMAPWTSVNLTDFFIVRRGHYSVREIFKRDGIYGRWNWRGIMAYTVTFLVMIPFMHASHFEGPISAALGGIDVAFFVGVPVGCLTYWLLCRNLDMATEREVVKESDRDLEPVVRDLEAIA</sequence>
<evidence type="ECO:0000256" key="1">
    <source>
        <dbReference type="ARBA" id="ARBA00004141"/>
    </source>
</evidence>
<comment type="subcellular location">
    <subcellularLocation>
        <location evidence="1">Membrane</location>
        <topology evidence="1">Multi-pass membrane protein</topology>
    </subcellularLocation>
</comment>
<dbReference type="RefSeq" id="WP_085253664.1">
    <property type="nucleotide sequence ID" value="NZ_AP022573.1"/>
</dbReference>
<dbReference type="Pfam" id="PF02133">
    <property type="entry name" value="Transp_cyt_pur"/>
    <property type="match status" value="1"/>
</dbReference>
<organism evidence="9 10">
    <name type="scientific">Mycobacterium saskatchewanense</name>
    <dbReference type="NCBI Taxonomy" id="220927"/>
    <lineage>
        <taxon>Bacteria</taxon>
        <taxon>Bacillati</taxon>
        <taxon>Actinomycetota</taxon>
        <taxon>Actinomycetes</taxon>
        <taxon>Mycobacteriales</taxon>
        <taxon>Mycobacteriaceae</taxon>
        <taxon>Mycobacterium</taxon>
        <taxon>Mycobacterium simiae complex</taxon>
    </lineage>
</organism>
<dbReference type="Proteomes" id="UP000193387">
    <property type="component" value="Unassembled WGS sequence"/>
</dbReference>
<gene>
    <name evidence="9" type="ORF">AWC23_02765</name>
</gene>
<feature type="transmembrane region" description="Helical" evidence="8">
    <location>
        <begin position="36"/>
        <end position="55"/>
    </location>
</feature>
<keyword evidence="3 7" id="KW-0813">Transport</keyword>
<reference evidence="9 10" key="1">
    <citation type="submission" date="2016-01" db="EMBL/GenBank/DDBJ databases">
        <title>The new phylogeny of the genus Mycobacterium.</title>
        <authorList>
            <person name="Tarcisio F."/>
            <person name="Conor M."/>
            <person name="Antonella G."/>
            <person name="Elisabetta G."/>
            <person name="Giulia F.S."/>
            <person name="Sara T."/>
            <person name="Anna F."/>
            <person name="Clotilde B."/>
            <person name="Roberto B."/>
            <person name="Veronica D.S."/>
            <person name="Fabio R."/>
            <person name="Monica P."/>
            <person name="Olivier J."/>
            <person name="Enrico T."/>
            <person name="Nicola S."/>
        </authorList>
    </citation>
    <scope>NUCLEOTIDE SEQUENCE [LARGE SCALE GENOMIC DNA]</scope>
    <source>
        <strain evidence="9 10">DSM 44616</strain>
    </source>
</reference>
<accession>A0AAJ3NTK4</accession>
<evidence type="ECO:0000256" key="8">
    <source>
        <dbReference type="SAM" id="Phobius"/>
    </source>
</evidence>
<dbReference type="EMBL" id="LQPR01000002">
    <property type="protein sequence ID" value="ORW75471.1"/>
    <property type="molecule type" value="Genomic_DNA"/>
</dbReference>
<comment type="caution">
    <text evidence="9">The sequence shown here is derived from an EMBL/GenBank/DDBJ whole genome shotgun (WGS) entry which is preliminary data.</text>
</comment>
<evidence type="ECO:0000313" key="10">
    <source>
        <dbReference type="Proteomes" id="UP000193387"/>
    </source>
</evidence>
<feature type="transmembrane region" description="Helical" evidence="8">
    <location>
        <begin position="171"/>
        <end position="192"/>
    </location>
</feature>
<evidence type="ECO:0000313" key="9">
    <source>
        <dbReference type="EMBL" id="ORW75471.1"/>
    </source>
</evidence>
<name>A0AAJ3NTK4_9MYCO</name>
<feature type="transmembrane region" description="Helical" evidence="8">
    <location>
        <begin position="101"/>
        <end position="120"/>
    </location>
</feature>
<dbReference type="Gene3D" id="1.10.4160.10">
    <property type="entry name" value="Hydantoin permease"/>
    <property type="match status" value="1"/>
</dbReference>
<feature type="transmembrane region" description="Helical" evidence="8">
    <location>
        <begin position="286"/>
        <end position="317"/>
    </location>
</feature>
<dbReference type="GO" id="GO:0005886">
    <property type="term" value="C:plasma membrane"/>
    <property type="evidence" value="ECO:0007669"/>
    <property type="project" value="TreeGrafter"/>
</dbReference>
<keyword evidence="6 7" id="KW-0472">Membrane</keyword>
<feature type="transmembrane region" description="Helical" evidence="8">
    <location>
        <begin position="402"/>
        <end position="421"/>
    </location>
</feature>
<feature type="transmembrane region" description="Helical" evidence="8">
    <location>
        <begin position="355"/>
        <end position="381"/>
    </location>
</feature>
<dbReference type="InterPro" id="IPR001248">
    <property type="entry name" value="Pur-cyt_permease"/>
</dbReference>
<evidence type="ECO:0000256" key="5">
    <source>
        <dbReference type="ARBA" id="ARBA00022989"/>
    </source>
</evidence>
<feature type="transmembrane region" description="Helical" evidence="8">
    <location>
        <begin position="140"/>
        <end position="159"/>
    </location>
</feature>
<feature type="transmembrane region" description="Helical" evidence="8">
    <location>
        <begin position="61"/>
        <end position="81"/>
    </location>
</feature>
<keyword evidence="5 8" id="KW-1133">Transmembrane helix</keyword>
<feature type="transmembrane region" description="Helical" evidence="8">
    <location>
        <begin position="240"/>
        <end position="266"/>
    </location>
</feature>
<feature type="transmembrane region" description="Helical" evidence="8">
    <location>
        <begin position="204"/>
        <end position="228"/>
    </location>
</feature>
<keyword evidence="4 8" id="KW-0812">Transmembrane</keyword>
<evidence type="ECO:0000256" key="2">
    <source>
        <dbReference type="ARBA" id="ARBA00008974"/>
    </source>
</evidence>
<dbReference type="PANTHER" id="PTHR31806:SF1">
    <property type="entry name" value="PURINE-CYTOSINE PERMEASE FCY2-RELATED"/>
    <property type="match status" value="1"/>
</dbReference>
<protein>
    <submittedName>
        <fullName evidence="9">Cytosine permease</fullName>
    </submittedName>
</protein>
<evidence type="ECO:0000256" key="7">
    <source>
        <dbReference type="PIRNR" id="PIRNR002744"/>
    </source>
</evidence>
<dbReference type="PIRSF" id="PIRSF002744">
    <property type="entry name" value="Pur-cyt_permease"/>
    <property type="match status" value="1"/>
</dbReference>
<evidence type="ECO:0000256" key="6">
    <source>
        <dbReference type="ARBA" id="ARBA00023136"/>
    </source>
</evidence>
<keyword evidence="10" id="KW-1185">Reference proteome</keyword>
<proteinExistence type="inferred from homology"/>
<dbReference type="AlphaFoldDB" id="A0AAJ3NTK4"/>
<feature type="transmembrane region" description="Helical" evidence="8">
    <location>
        <begin position="433"/>
        <end position="455"/>
    </location>
</feature>
<evidence type="ECO:0000256" key="3">
    <source>
        <dbReference type="ARBA" id="ARBA00022448"/>
    </source>
</evidence>
<dbReference type="InterPro" id="IPR026030">
    <property type="entry name" value="Pur-cyt_permease_Fcy2/21/22"/>
</dbReference>
<evidence type="ECO:0000256" key="4">
    <source>
        <dbReference type="ARBA" id="ARBA00022692"/>
    </source>
</evidence>
<comment type="similarity">
    <text evidence="2 7">Belongs to the purine-cytosine permease (2.A.39) family.</text>
</comment>
<feature type="transmembrane region" description="Helical" evidence="8">
    <location>
        <begin position="329"/>
        <end position="349"/>
    </location>
</feature>